<organism evidence="6 7">
    <name type="scientific">Caballeronia telluris</name>
    <dbReference type="NCBI Taxonomy" id="326475"/>
    <lineage>
        <taxon>Bacteria</taxon>
        <taxon>Pseudomonadati</taxon>
        <taxon>Pseudomonadota</taxon>
        <taxon>Betaproteobacteria</taxon>
        <taxon>Burkholderiales</taxon>
        <taxon>Burkholderiaceae</taxon>
        <taxon>Caballeronia</taxon>
    </lineage>
</organism>
<dbReference type="GO" id="GO:0003677">
    <property type="term" value="F:DNA binding"/>
    <property type="evidence" value="ECO:0007669"/>
    <property type="project" value="UniProtKB-KW"/>
</dbReference>
<evidence type="ECO:0000256" key="2">
    <source>
        <dbReference type="ARBA" id="ARBA00023015"/>
    </source>
</evidence>
<dbReference type="Pfam" id="PF00126">
    <property type="entry name" value="HTH_1"/>
    <property type="match status" value="1"/>
</dbReference>
<dbReference type="EMBL" id="FCNZ02000009">
    <property type="protein sequence ID" value="SAL51597.1"/>
    <property type="molecule type" value="Genomic_DNA"/>
</dbReference>
<dbReference type="SUPFAM" id="SSF53850">
    <property type="entry name" value="Periplasmic binding protein-like II"/>
    <property type="match status" value="1"/>
</dbReference>
<comment type="caution">
    <text evidence="6">The sequence shown here is derived from an EMBL/GenBank/DDBJ whole genome shotgun (WGS) entry which is preliminary data.</text>
</comment>
<dbReference type="Gene3D" id="1.10.10.10">
    <property type="entry name" value="Winged helix-like DNA-binding domain superfamily/Winged helix DNA-binding domain"/>
    <property type="match status" value="1"/>
</dbReference>
<evidence type="ECO:0000313" key="6">
    <source>
        <dbReference type="EMBL" id="SAL51597.1"/>
    </source>
</evidence>
<dbReference type="PANTHER" id="PTHR30118:SF6">
    <property type="entry name" value="HTH-TYPE TRANSCRIPTIONAL REGULATOR LEUO"/>
    <property type="match status" value="1"/>
</dbReference>
<keyword evidence="7" id="KW-1185">Reference proteome</keyword>
<dbReference type="InterPro" id="IPR000847">
    <property type="entry name" value="LysR_HTH_N"/>
</dbReference>
<keyword evidence="2" id="KW-0805">Transcription regulation</keyword>
<dbReference type="CDD" id="cd08417">
    <property type="entry name" value="PBP2_Nitroaromatics_like"/>
    <property type="match status" value="1"/>
</dbReference>
<dbReference type="GO" id="GO:0003700">
    <property type="term" value="F:DNA-binding transcription factor activity"/>
    <property type="evidence" value="ECO:0007669"/>
    <property type="project" value="InterPro"/>
</dbReference>
<dbReference type="InterPro" id="IPR036390">
    <property type="entry name" value="WH_DNA-bd_sf"/>
</dbReference>
<dbReference type="SUPFAM" id="SSF46785">
    <property type="entry name" value="Winged helix' DNA-binding domain"/>
    <property type="match status" value="1"/>
</dbReference>
<dbReference type="AlphaFoldDB" id="A0A158I570"/>
<dbReference type="RefSeq" id="WP_087630938.1">
    <property type="nucleotide sequence ID" value="NZ_FCNZ02000009.1"/>
</dbReference>
<dbReference type="STRING" id="326475.AWB66_02894"/>
<comment type="similarity">
    <text evidence="1">Belongs to the LysR transcriptional regulatory family.</text>
</comment>
<dbReference type="Gene3D" id="3.40.190.10">
    <property type="entry name" value="Periplasmic binding protein-like II"/>
    <property type="match status" value="2"/>
</dbReference>
<dbReference type="InterPro" id="IPR005119">
    <property type="entry name" value="LysR_subst-bd"/>
</dbReference>
<evidence type="ECO:0000256" key="1">
    <source>
        <dbReference type="ARBA" id="ARBA00009437"/>
    </source>
</evidence>
<feature type="domain" description="HTH lysR-type" evidence="5">
    <location>
        <begin position="9"/>
        <end position="66"/>
    </location>
</feature>
<accession>A0A158I570</accession>
<keyword evidence="4" id="KW-0804">Transcription</keyword>
<evidence type="ECO:0000256" key="3">
    <source>
        <dbReference type="ARBA" id="ARBA00023125"/>
    </source>
</evidence>
<protein>
    <submittedName>
        <fullName evidence="6">LysR family transcriptional regulator</fullName>
    </submittedName>
</protein>
<dbReference type="Pfam" id="PF03466">
    <property type="entry name" value="LysR_substrate"/>
    <property type="match status" value="1"/>
</dbReference>
<gene>
    <name evidence="6" type="ORF">AWB66_02894</name>
</gene>
<evidence type="ECO:0000256" key="4">
    <source>
        <dbReference type="ARBA" id="ARBA00023163"/>
    </source>
</evidence>
<dbReference type="PRINTS" id="PR00039">
    <property type="entry name" value="HTHLYSR"/>
</dbReference>
<proteinExistence type="inferred from homology"/>
<sequence length="313" mass="34290">MHKVNIASFDLNLLSIFVMLWETRSVTRASDRLALTQPAVSHALRRLRDGVGDELFVNAKGGLVPTARSEALIGPVREALEKIGLALKGQEAFVPSLAVRQFNIAAGDLVEFSIVPQLVEHLGREAPGIVVRMHPVPEGDLALAQLASGEVDTIIGGQPQKGMGVHNETLAEIRLATLVWKQEKLRSRRFPLDLYLDRPHVIIQMPPRQESVVEQTLSSLGLQRSIGAVVQNFMAMPIIAARTGYICNVPSRMAGAFAERFGLSVHEPPVDFAATPLYMSWHKRFEADPAHAWLMQQIRDMAQEPAAGGPPGK</sequence>
<keyword evidence="3" id="KW-0238">DNA-binding</keyword>
<dbReference type="InterPro" id="IPR036388">
    <property type="entry name" value="WH-like_DNA-bd_sf"/>
</dbReference>
<name>A0A158I570_9BURK</name>
<dbReference type="PROSITE" id="PS50931">
    <property type="entry name" value="HTH_LYSR"/>
    <property type="match status" value="1"/>
</dbReference>
<dbReference type="InterPro" id="IPR050389">
    <property type="entry name" value="LysR-type_TF"/>
</dbReference>
<reference evidence="6" key="1">
    <citation type="submission" date="2016-01" db="EMBL/GenBank/DDBJ databases">
        <authorList>
            <person name="Peeters Charlotte."/>
        </authorList>
    </citation>
    <scope>NUCLEOTIDE SEQUENCE</scope>
    <source>
        <strain evidence="6">LMG 22936</strain>
    </source>
</reference>
<dbReference type="InterPro" id="IPR037402">
    <property type="entry name" value="YidZ_PBP2"/>
</dbReference>
<evidence type="ECO:0000313" key="7">
    <source>
        <dbReference type="Proteomes" id="UP000054717"/>
    </source>
</evidence>
<evidence type="ECO:0000259" key="5">
    <source>
        <dbReference type="PROSITE" id="PS50931"/>
    </source>
</evidence>
<dbReference type="PANTHER" id="PTHR30118">
    <property type="entry name" value="HTH-TYPE TRANSCRIPTIONAL REGULATOR LEUO-RELATED"/>
    <property type="match status" value="1"/>
</dbReference>
<dbReference type="Proteomes" id="UP000054717">
    <property type="component" value="Unassembled WGS sequence"/>
</dbReference>